<sequence length="80" mass="8482">MTKTAPGLPPAFPGFRPAPAGGRLATTYALACPLHGGSLVESGFEPGALQHRSRDLATRPPRPQAAFERNQLGKVESWES</sequence>
<protein>
    <submittedName>
        <fullName evidence="2">Uncharacterized protein</fullName>
    </submittedName>
</protein>
<accession>A0A4Y2AIN0</accession>
<name>A0A4Y2AIN0_ARAVE</name>
<keyword evidence="3" id="KW-1185">Reference proteome</keyword>
<feature type="region of interest" description="Disordered" evidence="1">
    <location>
        <begin position="51"/>
        <end position="80"/>
    </location>
</feature>
<proteinExistence type="predicted"/>
<gene>
    <name evidence="2" type="ORF">AVEN_217346_1</name>
</gene>
<dbReference type="Proteomes" id="UP000499080">
    <property type="component" value="Unassembled WGS sequence"/>
</dbReference>
<dbReference type="EMBL" id="BGPR01156609">
    <property type="protein sequence ID" value="GBL79590.1"/>
    <property type="molecule type" value="Genomic_DNA"/>
</dbReference>
<evidence type="ECO:0000256" key="1">
    <source>
        <dbReference type="SAM" id="MobiDB-lite"/>
    </source>
</evidence>
<evidence type="ECO:0000313" key="2">
    <source>
        <dbReference type="EMBL" id="GBL79590.1"/>
    </source>
</evidence>
<reference evidence="2 3" key="1">
    <citation type="journal article" date="2019" name="Sci. Rep.">
        <title>Orb-weaving spider Araneus ventricosus genome elucidates the spidroin gene catalogue.</title>
        <authorList>
            <person name="Kono N."/>
            <person name="Nakamura H."/>
            <person name="Ohtoshi R."/>
            <person name="Moran D.A.P."/>
            <person name="Shinohara A."/>
            <person name="Yoshida Y."/>
            <person name="Fujiwara M."/>
            <person name="Mori M."/>
            <person name="Tomita M."/>
            <person name="Arakawa K."/>
        </authorList>
    </citation>
    <scope>NUCLEOTIDE SEQUENCE [LARGE SCALE GENOMIC DNA]</scope>
</reference>
<evidence type="ECO:0000313" key="3">
    <source>
        <dbReference type="Proteomes" id="UP000499080"/>
    </source>
</evidence>
<comment type="caution">
    <text evidence="2">The sequence shown here is derived from an EMBL/GenBank/DDBJ whole genome shotgun (WGS) entry which is preliminary data.</text>
</comment>
<dbReference type="AlphaFoldDB" id="A0A4Y2AIN0"/>
<organism evidence="2 3">
    <name type="scientific">Araneus ventricosus</name>
    <name type="common">Orbweaver spider</name>
    <name type="synonym">Epeira ventricosa</name>
    <dbReference type="NCBI Taxonomy" id="182803"/>
    <lineage>
        <taxon>Eukaryota</taxon>
        <taxon>Metazoa</taxon>
        <taxon>Ecdysozoa</taxon>
        <taxon>Arthropoda</taxon>
        <taxon>Chelicerata</taxon>
        <taxon>Arachnida</taxon>
        <taxon>Araneae</taxon>
        <taxon>Araneomorphae</taxon>
        <taxon>Entelegynae</taxon>
        <taxon>Araneoidea</taxon>
        <taxon>Araneidae</taxon>
        <taxon>Araneus</taxon>
    </lineage>
</organism>